<dbReference type="EMBL" id="LAZR01003366">
    <property type="protein sequence ID" value="KKN19109.1"/>
    <property type="molecule type" value="Genomic_DNA"/>
</dbReference>
<keyword evidence="2" id="KW-0238">DNA-binding</keyword>
<dbReference type="SUPFAM" id="SSF46689">
    <property type="entry name" value="Homeodomain-like"/>
    <property type="match status" value="1"/>
</dbReference>
<dbReference type="InterPro" id="IPR009057">
    <property type="entry name" value="Homeodomain-like_sf"/>
</dbReference>
<evidence type="ECO:0000256" key="3">
    <source>
        <dbReference type="ARBA" id="ARBA00023163"/>
    </source>
</evidence>
<dbReference type="GO" id="GO:0043565">
    <property type="term" value="F:sequence-specific DNA binding"/>
    <property type="evidence" value="ECO:0007669"/>
    <property type="project" value="InterPro"/>
</dbReference>
<evidence type="ECO:0000313" key="5">
    <source>
        <dbReference type="EMBL" id="KKN19109.1"/>
    </source>
</evidence>
<dbReference type="SMART" id="SM00342">
    <property type="entry name" value="HTH_ARAC"/>
    <property type="match status" value="1"/>
</dbReference>
<dbReference type="PANTHER" id="PTHR47893:SF1">
    <property type="entry name" value="REGULATORY PROTEIN PCHR"/>
    <property type="match status" value="1"/>
</dbReference>
<sequence>MKTLRLTSNAIDKNINTTNVFLGGSVSSYDNERVLAFDNDFGTGTITGIHLEGGFSFLQYDVNFNEDFKITTDPSPSKPIYFIYCLQGTVEQNFGAFAKPKVLEEFQTAILGGNGNTNDIIFPRNQNVKLCIIGVVEGSSTEKTVTLREQMYSLFSKGQDEPLDYYGTYNLRIGEQLTQIGKINQKGIVKKLLVEGILHLTLAMEIQHLQSDLEDEQNPTGTLTKHELNSIKNISHDIESHPEVQYSIKSICTDCGISASKLQEGFKLLHGTTVSDFIRNERLNTAERLISNTDMNISEIVYTVGLSSRSYFSKIFKRRYKVSPKMYQDNKKSEAVVA</sequence>
<protein>
    <recommendedName>
        <fullName evidence="4">HTH araC/xylS-type domain-containing protein</fullName>
    </recommendedName>
</protein>
<dbReference type="PANTHER" id="PTHR47893">
    <property type="entry name" value="REGULATORY PROTEIN PCHR"/>
    <property type="match status" value="1"/>
</dbReference>
<evidence type="ECO:0000259" key="4">
    <source>
        <dbReference type="PROSITE" id="PS01124"/>
    </source>
</evidence>
<keyword evidence="3" id="KW-0804">Transcription</keyword>
<evidence type="ECO:0000256" key="1">
    <source>
        <dbReference type="ARBA" id="ARBA00023015"/>
    </source>
</evidence>
<evidence type="ECO:0000256" key="2">
    <source>
        <dbReference type="ARBA" id="ARBA00023125"/>
    </source>
</evidence>
<dbReference type="GO" id="GO:0003700">
    <property type="term" value="F:DNA-binding transcription factor activity"/>
    <property type="evidence" value="ECO:0007669"/>
    <property type="project" value="InterPro"/>
</dbReference>
<accession>A0A0F9NMK6</accession>
<dbReference type="Gene3D" id="1.10.10.60">
    <property type="entry name" value="Homeodomain-like"/>
    <property type="match status" value="1"/>
</dbReference>
<feature type="domain" description="HTH araC/xylS-type" evidence="4">
    <location>
        <begin position="232"/>
        <end position="330"/>
    </location>
</feature>
<dbReference type="Pfam" id="PF12833">
    <property type="entry name" value="HTH_18"/>
    <property type="match status" value="1"/>
</dbReference>
<gene>
    <name evidence="5" type="ORF">LCGC14_0949120</name>
</gene>
<comment type="caution">
    <text evidence="5">The sequence shown here is derived from an EMBL/GenBank/DDBJ whole genome shotgun (WGS) entry which is preliminary data.</text>
</comment>
<dbReference type="PROSITE" id="PS01124">
    <property type="entry name" value="HTH_ARAC_FAMILY_2"/>
    <property type="match status" value="1"/>
</dbReference>
<organism evidence="5">
    <name type="scientific">marine sediment metagenome</name>
    <dbReference type="NCBI Taxonomy" id="412755"/>
    <lineage>
        <taxon>unclassified sequences</taxon>
        <taxon>metagenomes</taxon>
        <taxon>ecological metagenomes</taxon>
    </lineage>
</organism>
<keyword evidence="1" id="KW-0805">Transcription regulation</keyword>
<proteinExistence type="predicted"/>
<reference evidence="5" key="1">
    <citation type="journal article" date="2015" name="Nature">
        <title>Complex archaea that bridge the gap between prokaryotes and eukaryotes.</title>
        <authorList>
            <person name="Spang A."/>
            <person name="Saw J.H."/>
            <person name="Jorgensen S.L."/>
            <person name="Zaremba-Niedzwiedzka K."/>
            <person name="Martijn J."/>
            <person name="Lind A.E."/>
            <person name="van Eijk R."/>
            <person name="Schleper C."/>
            <person name="Guy L."/>
            <person name="Ettema T.J."/>
        </authorList>
    </citation>
    <scope>NUCLEOTIDE SEQUENCE</scope>
</reference>
<dbReference type="InterPro" id="IPR020449">
    <property type="entry name" value="Tscrpt_reg_AraC-type_HTH"/>
</dbReference>
<dbReference type="AlphaFoldDB" id="A0A0F9NMK6"/>
<dbReference type="InterPro" id="IPR018060">
    <property type="entry name" value="HTH_AraC"/>
</dbReference>
<name>A0A0F9NMK6_9ZZZZ</name>
<dbReference type="InterPro" id="IPR053142">
    <property type="entry name" value="PchR_regulatory_protein"/>
</dbReference>
<dbReference type="PRINTS" id="PR00032">
    <property type="entry name" value="HTHARAC"/>
</dbReference>